<feature type="chain" id="PRO_5045496199" description="Fibronectin type-III domain-containing protein" evidence="1">
    <location>
        <begin position="26"/>
        <end position="499"/>
    </location>
</feature>
<dbReference type="EMBL" id="JBHSKF010000017">
    <property type="protein sequence ID" value="MFC5290528.1"/>
    <property type="molecule type" value="Genomic_DNA"/>
</dbReference>
<gene>
    <name evidence="2" type="ORF">ACFPM7_26035</name>
</gene>
<protein>
    <recommendedName>
        <fullName evidence="4">Fibronectin type-III domain-containing protein</fullName>
    </recommendedName>
</protein>
<evidence type="ECO:0008006" key="4">
    <source>
        <dbReference type="Google" id="ProtNLM"/>
    </source>
</evidence>
<organism evidence="2 3">
    <name type="scientific">Actinokineospora guangxiensis</name>
    <dbReference type="NCBI Taxonomy" id="1490288"/>
    <lineage>
        <taxon>Bacteria</taxon>
        <taxon>Bacillati</taxon>
        <taxon>Actinomycetota</taxon>
        <taxon>Actinomycetes</taxon>
        <taxon>Pseudonocardiales</taxon>
        <taxon>Pseudonocardiaceae</taxon>
        <taxon>Actinokineospora</taxon>
    </lineage>
</organism>
<name>A0ABW0ESX4_9PSEU</name>
<dbReference type="RefSeq" id="WP_378250420.1">
    <property type="nucleotide sequence ID" value="NZ_JBHSKF010000017.1"/>
</dbReference>
<evidence type="ECO:0000313" key="2">
    <source>
        <dbReference type="EMBL" id="MFC5290528.1"/>
    </source>
</evidence>
<accession>A0ABW0ESX4</accession>
<dbReference type="Proteomes" id="UP001596157">
    <property type="component" value="Unassembled WGS sequence"/>
</dbReference>
<comment type="caution">
    <text evidence="2">The sequence shown here is derived from an EMBL/GenBank/DDBJ whole genome shotgun (WGS) entry which is preliminary data.</text>
</comment>
<proteinExistence type="predicted"/>
<sequence length="499" mass="52255">MRVPVPPRAALGAFVAALVASGVTAALAPQAAAATAGVLPSSWAQTDVRAPLSAVTSGSTVRIGAWGGSRGEFHLSKAYFTFDISAFAGATVSGASLVLPETAAADCAKPRATEVWWVTPTRPLSWAWQPRERVRLADPPTTSLCVAEPRWDARAVVDRAVAEGRATLTVAVRIAAARQGDRAYGRTITTKPALIVDHNTAPPVPTAVSLVNGSAGTPCGDQPLLFGRGGMRAAARVSDPDGDWITSRFAFWPTADPSARVERVSGRTPGGPVQVDLPDEVLAEGVEYAFSVRAEDDLAASPWSPPCVFHFDRTAPEHAPAVTSTTYLENVSYPGTGGVGVAGVFTFTGADVARFLYDNGSEAFQSVDAVDGSATVTLTPERDGPAYLRVIGVDAAGNRTEPTYYHYWVRDTRPVIEAPRGIYGTPFPVTFRASQEGAETAHYTIDGVTTSVPLVDGTAGVELLIPAPPGPVLTVWTTTSDGTASQRAVLDFAGPIEET</sequence>
<feature type="signal peptide" evidence="1">
    <location>
        <begin position="1"/>
        <end position="25"/>
    </location>
</feature>
<keyword evidence="1" id="KW-0732">Signal</keyword>
<reference evidence="3" key="1">
    <citation type="journal article" date="2019" name="Int. J. Syst. Evol. Microbiol.">
        <title>The Global Catalogue of Microorganisms (GCM) 10K type strain sequencing project: providing services to taxonomists for standard genome sequencing and annotation.</title>
        <authorList>
            <consortium name="The Broad Institute Genomics Platform"/>
            <consortium name="The Broad Institute Genome Sequencing Center for Infectious Disease"/>
            <person name="Wu L."/>
            <person name="Ma J."/>
        </authorList>
    </citation>
    <scope>NUCLEOTIDE SEQUENCE [LARGE SCALE GENOMIC DNA]</scope>
    <source>
        <strain evidence="3">CCUG 59778</strain>
    </source>
</reference>
<keyword evidence="3" id="KW-1185">Reference proteome</keyword>
<evidence type="ECO:0000256" key="1">
    <source>
        <dbReference type="SAM" id="SignalP"/>
    </source>
</evidence>
<evidence type="ECO:0000313" key="3">
    <source>
        <dbReference type="Proteomes" id="UP001596157"/>
    </source>
</evidence>